<dbReference type="AlphaFoldDB" id="A0ABD1BC47"/>
<proteinExistence type="predicted"/>
<dbReference type="PANTHER" id="PTHR31896">
    <property type="entry name" value="FAMILY REGULATORY PROTEIN, PUTATIVE (AFU_ORTHOLOGUE AFUA_3G14730)-RELATED"/>
    <property type="match status" value="1"/>
</dbReference>
<dbReference type="GO" id="GO:0016740">
    <property type="term" value="F:transferase activity"/>
    <property type="evidence" value="ECO:0007669"/>
    <property type="project" value="UniProtKB-KW"/>
</dbReference>
<evidence type="ECO:0000313" key="2">
    <source>
        <dbReference type="EMBL" id="KAL1216349.1"/>
    </source>
</evidence>
<protein>
    <submittedName>
        <fullName evidence="2">Acetyltransferase</fullName>
    </submittedName>
</protein>
<organism evidence="2 3">
    <name type="scientific">Cardamine amara subsp. amara</name>
    <dbReference type="NCBI Taxonomy" id="228776"/>
    <lineage>
        <taxon>Eukaryota</taxon>
        <taxon>Viridiplantae</taxon>
        <taxon>Streptophyta</taxon>
        <taxon>Embryophyta</taxon>
        <taxon>Tracheophyta</taxon>
        <taxon>Spermatophyta</taxon>
        <taxon>Magnoliopsida</taxon>
        <taxon>eudicotyledons</taxon>
        <taxon>Gunneridae</taxon>
        <taxon>Pentapetalae</taxon>
        <taxon>rosids</taxon>
        <taxon>malvids</taxon>
        <taxon>Brassicales</taxon>
        <taxon>Brassicaceae</taxon>
        <taxon>Cardamineae</taxon>
        <taxon>Cardamine</taxon>
    </lineage>
</organism>
<dbReference type="PANTHER" id="PTHR31896:SF42">
    <property type="entry name" value="ANTHRANILATE N-HYDROXYCINNAMOYL_BENZOYLTRANSFERASE-LIKE PROTEIN"/>
    <property type="match status" value="1"/>
</dbReference>
<name>A0ABD1BC47_CARAN</name>
<dbReference type="Proteomes" id="UP001558713">
    <property type="component" value="Unassembled WGS sequence"/>
</dbReference>
<evidence type="ECO:0000256" key="1">
    <source>
        <dbReference type="ARBA" id="ARBA00022679"/>
    </source>
</evidence>
<dbReference type="InterPro" id="IPR051283">
    <property type="entry name" value="Sec_Metabolite_Acyltrans"/>
</dbReference>
<gene>
    <name evidence="2" type="ORF">V5N11_006388</name>
</gene>
<keyword evidence="1" id="KW-0808">Transferase</keyword>
<accession>A0ABD1BC47</accession>
<reference evidence="2 3" key="1">
    <citation type="submission" date="2024-04" db="EMBL/GenBank/DDBJ databases">
        <title>Genome assembly C_amara_ONT_v2.</title>
        <authorList>
            <person name="Yant L."/>
            <person name="Moore C."/>
            <person name="Slenker M."/>
        </authorList>
    </citation>
    <scope>NUCLEOTIDE SEQUENCE [LARGE SCALE GENOMIC DNA]</scope>
    <source>
        <tissue evidence="2">Leaf</tissue>
    </source>
</reference>
<sequence length="451" mass="50222">MADITIVSSSMFQPQNINQTGQKKIHLTPFDLDILYVDYPQRGLLFPKPDPETHFISRLKTSLSTALEIYFPFAGRLVKVNNLEDNTVSFYIDCDNGLGARFVHAESKSLSVSDILQPHCSVPDFMNHFFPVFNVKSCDGVSEPLLTIQVTEIKDGVFISFCYNHLVADGVSMWGFFHTWSKICSSGSDFVHQPLVLKRWFLDGIDYPIHIPVSETETSPPPPRNNELSSVPITEDRVFHFTKKNISDLKAKANSEVGSSDLKISSLQAVSAHMWRSIIRHNALSREGETHCKVAVDIRQRMNPPLEKECFGNMVYLPTATATVGELLDRGLGWAALQISKFVSSQTNEKHKTFAEEWIRNFPIIKSGVGSRMAGDSIVVAGSARFEVYNNDFGWGKPIAVRAGPGNSISGKLVLFQGIDEGSIDIQATLWSDVLVNLLADVEFLEHVTIV</sequence>
<dbReference type="Pfam" id="PF02458">
    <property type="entry name" value="Transferase"/>
    <property type="match status" value="1"/>
</dbReference>
<evidence type="ECO:0000313" key="3">
    <source>
        <dbReference type="Proteomes" id="UP001558713"/>
    </source>
</evidence>
<dbReference type="Gene3D" id="3.30.559.10">
    <property type="entry name" value="Chloramphenicol acetyltransferase-like domain"/>
    <property type="match status" value="2"/>
</dbReference>
<comment type="caution">
    <text evidence="2">The sequence shown here is derived from an EMBL/GenBank/DDBJ whole genome shotgun (WGS) entry which is preliminary data.</text>
</comment>
<dbReference type="EMBL" id="JBANAX010000267">
    <property type="protein sequence ID" value="KAL1216349.1"/>
    <property type="molecule type" value="Genomic_DNA"/>
</dbReference>
<keyword evidence="3" id="KW-1185">Reference proteome</keyword>
<dbReference type="InterPro" id="IPR023213">
    <property type="entry name" value="CAT-like_dom_sf"/>
</dbReference>